<evidence type="ECO:0000256" key="2">
    <source>
        <dbReference type="ARBA" id="ARBA00012897"/>
    </source>
</evidence>
<accession>A0A1E5Q6H2</accession>
<feature type="binding site" evidence="8">
    <location>
        <begin position="239"/>
        <end position="240"/>
    </location>
    <ligand>
        <name>NAD(+)</name>
        <dbReference type="ChEBI" id="CHEBI:57540"/>
    </ligand>
</feature>
<dbReference type="SMART" id="SM01003">
    <property type="entry name" value="AlaDh_PNT_N"/>
    <property type="match status" value="1"/>
</dbReference>
<gene>
    <name evidence="11" type="ORF">BEN30_12860</name>
</gene>
<name>A0A1E5Q6H2_9PROT</name>
<dbReference type="EC" id="1.4.1.1" evidence="2 5"/>
<dbReference type="PIRSF" id="PIRSF000183">
    <property type="entry name" value="Alanine_dh"/>
    <property type="match status" value="1"/>
</dbReference>
<protein>
    <recommendedName>
        <fullName evidence="2 5">Alanine dehydrogenase</fullName>
        <ecNumber evidence="2 5">1.4.1.1</ecNumber>
    </recommendedName>
</protein>
<dbReference type="Proteomes" id="UP000095347">
    <property type="component" value="Unassembled WGS sequence"/>
</dbReference>
<evidence type="ECO:0000313" key="11">
    <source>
        <dbReference type="EMBL" id="OEJ66292.1"/>
    </source>
</evidence>
<feature type="active site" description="Proton donor/acceptor" evidence="6">
    <location>
        <position position="270"/>
    </location>
</feature>
<evidence type="ECO:0000259" key="9">
    <source>
        <dbReference type="SMART" id="SM01002"/>
    </source>
</evidence>
<evidence type="ECO:0000256" key="4">
    <source>
        <dbReference type="ARBA" id="ARBA00023027"/>
    </source>
</evidence>
<comment type="caution">
    <text evidence="11">The sequence shown here is derived from an EMBL/GenBank/DDBJ whole genome shotgun (WGS) entry which is preliminary data.</text>
</comment>
<dbReference type="Pfam" id="PF01262">
    <property type="entry name" value="AlaDh_PNT_C"/>
    <property type="match status" value="1"/>
</dbReference>
<dbReference type="GO" id="GO:0000286">
    <property type="term" value="F:alanine dehydrogenase activity"/>
    <property type="evidence" value="ECO:0007669"/>
    <property type="project" value="UniProtKB-UniRule"/>
</dbReference>
<dbReference type="FunFam" id="3.40.50.720:FF:000049">
    <property type="entry name" value="Alanine dehydrogenase"/>
    <property type="match status" value="1"/>
</dbReference>
<dbReference type="STRING" id="28181.BEN30_12860"/>
<dbReference type="RefSeq" id="WP_069958498.1">
    <property type="nucleotide sequence ID" value="NZ_MCGG01000036.1"/>
</dbReference>
<dbReference type="GO" id="GO:0005886">
    <property type="term" value="C:plasma membrane"/>
    <property type="evidence" value="ECO:0007669"/>
    <property type="project" value="TreeGrafter"/>
</dbReference>
<evidence type="ECO:0000313" key="12">
    <source>
        <dbReference type="Proteomes" id="UP000095347"/>
    </source>
</evidence>
<dbReference type="NCBIfam" id="TIGR00518">
    <property type="entry name" value="alaDH"/>
    <property type="match status" value="1"/>
</dbReference>
<dbReference type="OrthoDB" id="9804592at2"/>
<evidence type="ECO:0000256" key="3">
    <source>
        <dbReference type="ARBA" id="ARBA00023002"/>
    </source>
</evidence>
<feature type="domain" description="Alanine dehydrogenase/pyridine nucleotide transhydrogenase NAD(H)-binding" evidence="9">
    <location>
        <begin position="149"/>
        <end position="297"/>
    </location>
</feature>
<feature type="binding site" evidence="8">
    <location>
        <position position="134"/>
    </location>
    <ligand>
        <name>NAD(+)</name>
        <dbReference type="ChEBI" id="CHEBI:57540"/>
    </ligand>
</feature>
<feature type="binding site" evidence="7">
    <location>
        <position position="15"/>
    </location>
    <ligand>
        <name>substrate</name>
    </ligand>
</feature>
<dbReference type="InterPro" id="IPR007698">
    <property type="entry name" value="AlaDH/PNT_NAD(H)-bd"/>
</dbReference>
<dbReference type="AlphaFoldDB" id="A0A1E5Q6H2"/>
<evidence type="ECO:0000256" key="1">
    <source>
        <dbReference type="ARBA" id="ARBA00005689"/>
    </source>
</evidence>
<dbReference type="SMART" id="SM01002">
    <property type="entry name" value="AlaDh_PNT_C"/>
    <property type="match status" value="1"/>
</dbReference>
<feature type="active site" description="Proton donor/acceptor" evidence="6">
    <location>
        <position position="96"/>
    </location>
</feature>
<keyword evidence="3 5" id="KW-0560">Oxidoreductase</keyword>
<keyword evidence="4 5" id="KW-0520">NAD</keyword>
<feature type="domain" description="Alanine dehydrogenase/pyridine nucleotide transhydrogenase N-terminal" evidence="10">
    <location>
        <begin position="4"/>
        <end position="137"/>
    </location>
</feature>
<evidence type="ECO:0000256" key="8">
    <source>
        <dbReference type="PIRSR" id="PIRSR000183-3"/>
    </source>
</evidence>
<feature type="binding site" evidence="8">
    <location>
        <begin position="298"/>
        <end position="301"/>
    </location>
    <ligand>
        <name>NAD(+)</name>
        <dbReference type="ChEBI" id="CHEBI:57540"/>
    </ligand>
</feature>
<sequence>MRIGIPKEIKNGEFRVGMTPASVREAAQHGHSILVETGAGIGIGATDQDYENAGATIAPDAALVWERADLVVKVKEPQAVERARLRAGQTLFTYLHLAPDTAQTSDLMRSGAICIAYETVTSNAGELPLLHPMSEVAGRMSIQVAAHALEREAGGRGVLLGGVPGVAPAKVTIIGGGTVGANAALMAIGTGAEVVVLDRSNATLRSLNARFGARVKTIYSNSDTLEDHVLSADVVVGGVLIPGASAPKLVSEAMIKAMRPGSVVVDVAIDQGGCFETSHGTTHAAPTYVVHDVVHYAVTNMPGAVPHTSTYALNNATLPFILALADKGAQQALSDDRHLLNGLNVWAGKITCRAVAEAQGLDFTEPKSVL</sequence>
<dbReference type="Gene3D" id="3.40.50.720">
    <property type="entry name" value="NAD(P)-binding Rossmann-like Domain"/>
    <property type="match status" value="2"/>
</dbReference>
<keyword evidence="12" id="KW-1185">Reference proteome</keyword>
<comment type="catalytic activity">
    <reaction evidence="5">
        <text>L-alanine + NAD(+) + H2O = pyruvate + NH4(+) + NADH + H(+)</text>
        <dbReference type="Rhea" id="RHEA:18405"/>
        <dbReference type="ChEBI" id="CHEBI:15361"/>
        <dbReference type="ChEBI" id="CHEBI:15377"/>
        <dbReference type="ChEBI" id="CHEBI:15378"/>
        <dbReference type="ChEBI" id="CHEBI:28938"/>
        <dbReference type="ChEBI" id="CHEBI:57540"/>
        <dbReference type="ChEBI" id="CHEBI:57945"/>
        <dbReference type="ChEBI" id="CHEBI:57972"/>
        <dbReference type="EC" id="1.4.1.1"/>
    </reaction>
</comment>
<dbReference type="GO" id="GO:0042853">
    <property type="term" value="P:L-alanine catabolic process"/>
    <property type="evidence" value="ECO:0007669"/>
    <property type="project" value="InterPro"/>
</dbReference>
<proteinExistence type="inferred from homology"/>
<feature type="binding site" evidence="8">
    <location>
        <begin position="267"/>
        <end position="270"/>
    </location>
    <ligand>
        <name>NAD(+)</name>
        <dbReference type="ChEBI" id="CHEBI:57540"/>
    </ligand>
</feature>
<dbReference type="PANTHER" id="PTHR42795:SF1">
    <property type="entry name" value="ALANINE DEHYDROGENASE"/>
    <property type="match status" value="1"/>
</dbReference>
<evidence type="ECO:0000256" key="5">
    <source>
        <dbReference type="PIRNR" id="PIRNR000183"/>
    </source>
</evidence>
<dbReference type="PANTHER" id="PTHR42795">
    <property type="entry name" value="ALANINE DEHYDROGENASE"/>
    <property type="match status" value="1"/>
</dbReference>
<dbReference type="Pfam" id="PF05222">
    <property type="entry name" value="AlaDh_PNT_N"/>
    <property type="match status" value="1"/>
</dbReference>
<dbReference type="EMBL" id="MCGG01000036">
    <property type="protein sequence ID" value="OEJ66292.1"/>
    <property type="molecule type" value="Genomic_DNA"/>
</dbReference>
<comment type="similarity">
    <text evidence="1 5">Belongs to the AlaDH/PNT family.</text>
</comment>
<dbReference type="InterPro" id="IPR036291">
    <property type="entry name" value="NAD(P)-bd_dom_sf"/>
</dbReference>
<dbReference type="InterPro" id="IPR007886">
    <property type="entry name" value="AlaDH/PNT_N"/>
</dbReference>
<evidence type="ECO:0000259" key="10">
    <source>
        <dbReference type="SMART" id="SM01003"/>
    </source>
</evidence>
<feature type="binding site" evidence="7">
    <location>
        <position position="75"/>
    </location>
    <ligand>
        <name>substrate</name>
    </ligand>
</feature>
<evidence type="ECO:0000256" key="7">
    <source>
        <dbReference type="PIRSR" id="PIRSR000183-2"/>
    </source>
</evidence>
<reference evidence="12" key="1">
    <citation type="submission" date="2016-07" db="EMBL/GenBank/DDBJ databases">
        <authorList>
            <person name="Florea S."/>
            <person name="Webb J.S."/>
            <person name="Jaromczyk J."/>
            <person name="Schardl C.L."/>
        </authorList>
    </citation>
    <scope>NUCLEOTIDE SEQUENCE [LARGE SCALE GENOMIC DNA]</scope>
    <source>
        <strain evidence="12">MV-1</strain>
    </source>
</reference>
<keyword evidence="8" id="KW-0547">Nucleotide-binding</keyword>
<dbReference type="GO" id="GO:0000166">
    <property type="term" value="F:nucleotide binding"/>
    <property type="evidence" value="ECO:0007669"/>
    <property type="project" value="UniProtKB-KW"/>
</dbReference>
<organism evidence="11 12">
    <name type="scientific">Magnetovibrio blakemorei</name>
    <dbReference type="NCBI Taxonomy" id="28181"/>
    <lineage>
        <taxon>Bacteria</taxon>
        <taxon>Pseudomonadati</taxon>
        <taxon>Pseudomonadota</taxon>
        <taxon>Alphaproteobacteria</taxon>
        <taxon>Rhodospirillales</taxon>
        <taxon>Magnetovibrionaceae</taxon>
        <taxon>Magnetovibrio</taxon>
    </lineage>
</organism>
<feature type="binding site" evidence="8">
    <location>
        <position position="198"/>
    </location>
    <ligand>
        <name>NAD(+)</name>
        <dbReference type="ChEBI" id="CHEBI:57540"/>
    </ligand>
</feature>
<evidence type="ECO:0000256" key="6">
    <source>
        <dbReference type="PIRSR" id="PIRSR000183-1"/>
    </source>
</evidence>
<dbReference type="CDD" id="cd05305">
    <property type="entry name" value="L-AlaDH"/>
    <property type="match status" value="1"/>
</dbReference>
<feature type="binding site" evidence="8">
    <location>
        <position position="220"/>
    </location>
    <ligand>
        <name>NAD(+)</name>
        <dbReference type="ChEBI" id="CHEBI:57540"/>
    </ligand>
</feature>
<dbReference type="SUPFAM" id="SSF52283">
    <property type="entry name" value="Formate/glycerate dehydrogenase catalytic domain-like"/>
    <property type="match status" value="1"/>
</dbReference>
<dbReference type="SUPFAM" id="SSF51735">
    <property type="entry name" value="NAD(P)-binding Rossmann-fold domains"/>
    <property type="match status" value="1"/>
</dbReference>
<dbReference type="InterPro" id="IPR008141">
    <property type="entry name" value="Ala_DH"/>
</dbReference>